<dbReference type="EMBL" id="JACJSI010000242">
    <property type="protein sequence ID" value="MBD2535168.1"/>
    <property type="molecule type" value="Genomic_DNA"/>
</dbReference>
<dbReference type="PROSITE" id="PS50075">
    <property type="entry name" value="CARRIER"/>
    <property type="match status" value="1"/>
</dbReference>
<dbReference type="SUPFAM" id="SSF47336">
    <property type="entry name" value="ACP-like"/>
    <property type="match status" value="1"/>
</dbReference>
<evidence type="ECO:0000256" key="3">
    <source>
        <dbReference type="ARBA" id="ARBA00022553"/>
    </source>
</evidence>
<dbReference type="SUPFAM" id="SSF52777">
    <property type="entry name" value="CoA-dependent acyltransferases"/>
    <property type="match status" value="2"/>
</dbReference>
<name>A0ABR8E3H9_9NOSO</name>
<dbReference type="InterPro" id="IPR006162">
    <property type="entry name" value="Ppantetheine_attach_site"/>
</dbReference>
<keyword evidence="2" id="KW-0596">Phosphopantetheine</keyword>
<dbReference type="SUPFAM" id="SSF56801">
    <property type="entry name" value="Acetyl-CoA synthetase-like"/>
    <property type="match status" value="1"/>
</dbReference>
<dbReference type="InterPro" id="IPR045851">
    <property type="entry name" value="AMP-bd_C_sf"/>
</dbReference>
<comment type="cofactor">
    <cofactor evidence="1">
        <name>pantetheine 4'-phosphate</name>
        <dbReference type="ChEBI" id="CHEBI:47942"/>
    </cofactor>
</comment>
<dbReference type="InterPro" id="IPR036736">
    <property type="entry name" value="ACP-like_sf"/>
</dbReference>
<proteinExistence type="predicted"/>
<evidence type="ECO:0000313" key="7">
    <source>
        <dbReference type="Proteomes" id="UP000623440"/>
    </source>
</evidence>
<evidence type="ECO:0000313" key="6">
    <source>
        <dbReference type="EMBL" id="MBD2535168.1"/>
    </source>
</evidence>
<evidence type="ECO:0000256" key="4">
    <source>
        <dbReference type="SAM" id="Coils"/>
    </source>
</evidence>
<dbReference type="Pfam" id="PF00550">
    <property type="entry name" value="PP-binding"/>
    <property type="match status" value="1"/>
</dbReference>
<dbReference type="InterPro" id="IPR023213">
    <property type="entry name" value="CAT-like_dom_sf"/>
</dbReference>
<dbReference type="Gene3D" id="1.10.1200.10">
    <property type="entry name" value="ACP-like"/>
    <property type="match status" value="1"/>
</dbReference>
<dbReference type="PANTHER" id="PTHR45527">
    <property type="entry name" value="NONRIBOSOMAL PEPTIDE SYNTHETASE"/>
    <property type="match status" value="1"/>
</dbReference>
<keyword evidence="7" id="KW-1185">Reference proteome</keyword>
<dbReference type="InterPro" id="IPR020806">
    <property type="entry name" value="PKS_PP-bd"/>
</dbReference>
<dbReference type="Gene3D" id="3.30.300.30">
    <property type="match status" value="1"/>
</dbReference>
<accession>A0ABR8E3H9</accession>
<dbReference type="Gene3D" id="3.30.559.30">
    <property type="entry name" value="Nonribosomal peptide synthetase, condensation domain"/>
    <property type="match status" value="1"/>
</dbReference>
<dbReference type="Gene3D" id="3.30.559.10">
    <property type="entry name" value="Chloramphenicol acetyltransferase-like domain"/>
    <property type="match status" value="1"/>
</dbReference>
<dbReference type="SMART" id="SM00823">
    <property type="entry name" value="PKS_PP"/>
    <property type="match status" value="1"/>
</dbReference>
<feature type="domain" description="Carrier" evidence="5">
    <location>
        <begin position="47"/>
        <end position="122"/>
    </location>
</feature>
<dbReference type="CDD" id="cd19531">
    <property type="entry name" value="LCL_NRPS-like"/>
    <property type="match status" value="1"/>
</dbReference>
<keyword evidence="4" id="KW-0175">Coiled coil</keyword>
<protein>
    <recommendedName>
        <fullName evidence="5">Carrier domain-containing protein</fullName>
    </recommendedName>
</protein>
<dbReference type="PROSITE" id="PS00012">
    <property type="entry name" value="PHOSPHOPANTETHEINE"/>
    <property type="match status" value="1"/>
</dbReference>
<gene>
    <name evidence="6" type="ORF">H6G97_39475</name>
</gene>
<feature type="coiled-coil region" evidence="4">
    <location>
        <begin position="571"/>
        <end position="598"/>
    </location>
</feature>
<reference evidence="6 7" key="1">
    <citation type="journal article" date="2020" name="ISME J.">
        <title>Comparative genomics reveals insights into cyanobacterial evolution and habitat adaptation.</title>
        <authorList>
            <person name="Chen M.Y."/>
            <person name="Teng W.K."/>
            <person name="Zhao L."/>
            <person name="Hu C.X."/>
            <person name="Zhou Y.K."/>
            <person name="Han B.P."/>
            <person name="Song L.R."/>
            <person name="Shu W.S."/>
        </authorList>
    </citation>
    <scope>NUCLEOTIDE SEQUENCE [LARGE SCALE GENOMIC DNA]</scope>
    <source>
        <strain evidence="6 7">FACHB-838</strain>
    </source>
</reference>
<evidence type="ECO:0000256" key="2">
    <source>
        <dbReference type="ARBA" id="ARBA00022450"/>
    </source>
</evidence>
<dbReference type="Pfam" id="PF00668">
    <property type="entry name" value="Condensation"/>
    <property type="match status" value="1"/>
</dbReference>
<evidence type="ECO:0000256" key="1">
    <source>
        <dbReference type="ARBA" id="ARBA00001957"/>
    </source>
</evidence>
<dbReference type="PANTHER" id="PTHR45527:SF1">
    <property type="entry name" value="FATTY ACID SYNTHASE"/>
    <property type="match status" value="1"/>
</dbReference>
<comment type="caution">
    <text evidence="6">The sequence shown here is derived from an EMBL/GenBank/DDBJ whole genome shotgun (WGS) entry which is preliminary data.</text>
</comment>
<dbReference type="Proteomes" id="UP000623440">
    <property type="component" value="Unassembled WGS sequence"/>
</dbReference>
<dbReference type="InterPro" id="IPR009081">
    <property type="entry name" value="PP-bd_ACP"/>
</dbReference>
<dbReference type="InterPro" id="IPR001242">
    <property type="entry name" value="Condensation_dom"/>
</dbReference>
<organism evidence="6 7">
    <name type="scientific">Nostoc flagelliforme FACHB-838</name>
    <dbReference type="NCBI Taxonomy" id="2692904"/>
    <lineage>
        <taxon>Bacteria</taxon>
        <taxon>Bacillati</taxon>
        <taxon>Cyanobacteriota</taxon>
        <taxon>Cyanophyceae</taxon>
        <taxon>Nostocales</taxon>
        <taxon>Nostocaceae</taxon>
        <taxon>Nostoc</taxon>
    </lineage>
</organism>
<evidence type="ECO:0000259" key="5">
    <source>
        <dbReference type="PROSITE" id="PS50075"/>
    </source>
</evidence>
<keyword evidence="3" id="KW-0597">Phosphoprotein</keyword>
<sequence>MSERLPEYMIPQAIALLDHLPLNHNGKVDRQALLALELVGDAEIVSTVRSPFEELLVGIWLDVLGLKNVGIHDNFFQLGGHSLLATRLVSRLRSSFNVELPLRSVFAAPTISGLAQQIQMTRQQSQALLAPPLLPIDRNQRLQLSFAQARLWFLHQLEPESPQYNMPGALRFTGQLDITALHQSLNEIVRRHEILRTTFLTIDGQPIQVIATDASLNLPIIDLQHLSTAYQETEIVRLATHEAMQPFSLELGPLLRVNLIKINSLDHVLLVTMHHIVSDGWSIEILMREIALIYNAYANGQDLQLPELPIQYADFAHWQRQWLEGEVLHTQLNYWQQQLQGAPPILALPTDRPRPSMQSYRGGTQSFALSTTLTQQLIFLSQNCGVTLFMTLLASFQTLLHWYTGQNDIVIGTDVANRNRAETEGLIGFFVNQLILRTDLFGNPSFRALLFRVREVGLAAYDRQDLPFDKLIEAINPERNLSYQPLFQVKFVLENSPILSLEVADLTISLEEIDNGTAKFDLLLNMVNIDDRLTGTLEYNKDLFESVTINRILEHFETVLTNVVKEPDAELSKFKNLLDEADKKYQTAQEEVLKEARLQKFKNIKRKST</sequence>